<dbReference type="InterPro" id="IPR011057">
    <property type="entry name" value="Mss4-like_sf"/>
</dbReference>
<proteinExistence type="inferred from homology"/>
<feature type="domain" description="CENP-V/GFA" evidence="4">
    <location>
        <begin position="75"/>
        <end position="152"/>
    </location>
</feature>
<comment type="caution">
    <text evidence="5">The sequence shown here is derived from an EMBL/GenBank/DDBJ whole genome shotgun (WGS) entry which is preliminary data.</text>
</comment>
<dbReference type="GO" id="GO:0046872">
    <property type="term" value="F:metal ion binding"/>
    <property type="evidence" value="ECO:0007669"/>
    <property type="project" value="UniProtKB-KW"/>
</dbReference>
<accession>A0AAV9PT50</accession>
<evidence type="ECO:0000256" key="1">
    <source>
        <dbReference type="ARBA" id="ARBA00005495"/>
    </source>
</evidence>
<gene>
    <name evidence="5" type="ORF">LTR77_000644</name>
</gene>
<name>A0AAV9PT50_9PEZI</name>
<evidence type="ECO:0000256" key="3">
    <source>
        <dbReference type="ARBA" id="ARBA00022833"/>
    </source>
</evidence>
<dbReference type="RefSeq" id="XP_064664143.1">
    <property type="nucleotide sequence ID" value="XM_064797909.1"/>
</dbReference>
<dbReference type="GO" id="GO:0016846">
    <property type="term" value="F:carbon-sulfur lyase activity"/>
    <property type="evidence" value="ECO:0007669"/>
    <property type="project" value="InterPro"/>
</dbReference>
<reference evidence="5 6" key="1">
    <citation type="submission" date="2023-08" db="EMBL/GenBank/DDBJ databases">
        <title>Black Yeasts Isolated from many extreme environments.</title>
        <authorList>
            <person name="Coleine C."/>
            <person name="Stajich J.E."/>
            <person name="Selbmann L."/>
        </authorList>
    </citation>
    <scope>NUCLEOTIDE SEQUENCE [LARGE SCALE GENOMIC DNA]</scope>
    <source>
        <strain evidence="5 6">CCFEE 5935</strain>
    </source>
</reference>
<evidence type="ECO:0000256" key="2">
    <source>
        <dbReference type="ARBA" id="ARBA00022723"/>
    </source>
</evidence>
<evidence type="ECO:0000313" key="5">
    <source>
        <dbReference type="EMBL" id="KAK5175505.1"/>
    </source>
</evidence>
<keyword evidence="6" id="KW-1185">Reference proteome</keyword>
<dbReference type="GeneID" id="89921994"/>
<keyword evidence="2" id="KW-0479">Metal-binding</keyword>
<keyword evidence="3" id="KW-0862">Zinc</keyword>
<dbReference type="SUPFAM" id="SSF51316">
    <property type="entry name" value="Mss4-like"/>
    <property type="match status" value="1"/>
</dbReference>
<evidence type="ECO:0000259" key="4">
    <source>
        <dbReference type="Pfam" id="PF04828"/>
    </source>
</evidence>
<evidence type="ECO:0000313" key="6">
    <source>
        <dbReference type="Proteomes" id="UP001337655"/>
    </source>
</evidence>
<organism evidence="5 6">
    <name type="scientific">Saxophila tyrrhenica</name>
    <dbReference type="NCBI Taxonomy" id="1690608"/>
    <lineage>
        <taxon>Eukaryota</taxon>
        <taxon>Fungi</taxon>
        <taxon>Dikarya</taxon>
        <taxon>Ascomycota</taxon>
        <taxon>Pezizomycotina</taxon>
        <taxon>Dothideomycetes</taxon>
        <taxon>Dothideomycetidae</taxon>
        <taxon>Mycosphaerellales</taxon>
        <taxon>Extremaceae</taxon>
        <taxon>Saxophila</taxon>
    </lineage>
</organism>
<dbReference type="Pfam" id="PF04828">
    <property type="entry name" value="GFA"/>
    <property type="match status" value="1"/>
</dbReference>
<dbReference type="AlphaFoldDB" id="A0AAV9PT50"/>
<protein>
    <recommendedName>
        <fullName evidence="4">CENP-V/GFA domain-containing protein</fullName>
    </recommendedName>
</protein>
<dbReference type="Proteomes" id="UP001337655">
    <property type="component" value="Unassembled WGS sequence"/>
</dbReference>
<dbReference type="EMBL" id="JAVRRT010000001">
    <property type="protein sequence ID" value="KAK5175505.1"/>
    <property type="molecule type" value="Genomic_DNA"/>
</dbReference>
<comment type="similarity">
    <text evidence="1">Belongs to the Gfa family.</text>
</comment>
<dbReference type="InterPro" id="IPR006913">
    <property type="entry name" value="CENP-V/GFA"/>
</dbReference>
<sequence>MPTGRCACGDYTYEIAEKPGFTSAIASRARSSRVRMGGQSPYTPTGDRSLLFAVLTLLQHQRDGLERSSASQRSQNSSYANASQYKLLGGQTESWTRGGDSGKEVTNFYCSGCKNLMRVEAGFMPEMYIVKPGTLDDIGVLGDVPVVQEIYTRNRPNCFEALGDVPQKKGAT</sequence>